<feature type="region of interest" description="Disordered" evidence="3">
    <location>
        <begin position="50"/>
        <end position="94"/>
    </location>
</feature>
<dbReference type="GeneID" id="115952086"/>
<dbReference type="EnsemblPlants" id="QL07p043256:mrna">
    <property type="protein sequence ID" value="QL07p043256:mrna"/>
    <property type="gene ID" value="QL07p043256"/>
</dbReference>
<dbReference type="InParanoid" id="A0A7N2M700"/>
<dbReference type="GO" id="GO:0004821">
    <property type="term" value="F:histidine-tRNA ligase activity"/>
    <property type="evidence" value="ECO:0007669"/>
    <property type="project" value="UniProtKB-EC"/>
</dbReference>
<dbReference type="AlphaFoldDB" id="A0A7N2M700"/>
<dbReference type="InterPro" id="IPR004516">
    <property type="entry name" value="HisRS/HisZ"/>
</dbReference>
<dbReference type="EMBL" id="LRBV02000007">
    <property type="status" value="NOT_ANNOTATED_CDS"/>
    <property type="molecule type" value="Genomic_DNA"/>
</dbReference>
<dbReference type="PANTHER" id="PTHR43707:SF1">
    <property type="entry name" value="HISTIDINE--TRNA LIGASE, MITOCHONDRIAL-RELATED"/>
    <property type="match status" value="1"/>
</dbReference>
<evidence type="ECO:0000256" key="1">
    <source>
        <dbReference type="ARBA" id="ARBA00012815"/>
    </source>
</evidence>
<reference evidence="5" key="2">
    <citation type="submission" date="2021-01" db="UniProtKB">
        <authorList>
            <consortium name="EnsemblPlants"/>
        </authorList>
    </citation>
    <scope>IDENTIFICATION</scope>
</reference>
<gene>
    <name evidence="5" type="primary">LOC115952086</name>
</gene>
<dbReference type="Gene3D" id="3.30.930.10">
    <property type="entry name" value="Bira Bifunctional Protein, Domain 2"/>
    <property type="match status" value="1"/>
</dbReference>
<organism evidence="5 6">
    <name type="scientific">Quercus lobata</name>
    <name type="common">Valley oak</name>
    <dbReference type="NCBI Taxonomy" id="97700"/>
    <lineage>
        <taxon>Eukaryota</taxon>
        <taxon>Viridiplantae</taxon>
        <taxon>Streptophyta</taxon>
        <taxon>Embryophyta</taxon>
        <taxon>Tracheophyta</taxon>
        <taxon>Spermatophyta</taxon>
        <taxon>Magnoliopsida</taxon>
        <taxon>eudicotyledons</taxon>
        <taxon>Gunneridae</taxon>
        <taxon>Pentapetalae</taxon>
        <taxon>rosids</taxon>
        <taxon>fabids</taxon>
        <taxon>Fagales</taxon>
        <taxon>Fagaceae</taxon>
        <taxon>Quercus</taxon>
    </lineage>
</organism>
<evidence type="ECO:0000259" key="4">
    <source>
        <dbReference type="Pfam" id="PF13393"/>
    </source>
</evidence>
<name>A0A7N2M700_QUELO</name>
<accession>A0A7N2M700</accession>
<evidence type="ECO:0000256" key="3">
    <source>
        <dbReference type="SAM" id="MobiDB-lite"/>
    </source>
</evidence>
<dbReference type="InterPro" id="IPR045864">
    <property type="entry name" value="aa-tRNA-synth_II/BPL/LPL"/>
</dbReference>
<evidence type="ECO:0000313" key="5">
    <source>
        <dbReference type="EnsemblPlants" id="QL07p043256:mrna"/>
    </source>
</evidence>
<dbReference type="InterPro" id="IPR041715">
    <property type="entry name" value="HisRS-like_core"/>
</dbReference>
<dbReference type="GO" id="GO:0005737">
    <property type="term" value="C:cytoplasm"/>
    <property type="evidence" value="ECO:0007669"/>
    <property type="project" value="InterPro"/>
</dbReference>
<proteinExistence type="predicted"/>
<reference evidence="5 6" key="1">
    <citation type="journal article" date="2016" name="G3 (Bethesda)">
        <title>First Draft Assembly and Annotation of the Genome of a California Endemic Oak Quercus lobata Nee (Fagaceae).</title>
        <authorList>
            <person name="Sork V.L."/>
            <person name="Fitz-Gibbon S.T."/>
            <person name="Puiu D."/>
            <person name="Crepeau M."/>
            <person name="Gugger P.F."/>
            <person name="Sherman R."/>
            <person name="Stevens K."/>
            <person name="Langley C.H."/>
            <person name="Pellegrini M."/>
            <person name="Salzberg S.L."/>
        </authorList>
    </citation>
    <scope>NUCLEOTIDE SEQUENCE [LARGE SCALE GENOMIC DNA]</scope>
    <source>
        <strain evidence="5 6">cv. SW786</strain>
    </source>
</reference>
<evidence type="ECO:0000256" key="2">
    <source>
        <dbReference type="ARBA" id="ARBA00047639"/>
    </source>
</evidence>
<comment type="catalytic activity">
    <reaction evidence="2">
        <text>tRNA(His) + L-histidine + ATP = L-histidyl-tRNA(His) + AMP + diphosphate + H(+)</text>
        <dbReference type="Rhea" id="RHEA:17313"/>
        <dbReference type="Rhea" id="RHEA-COMP:9665"/>
        <dbReference type="Rhea" id="RHEA-COMP:9689"/>
        <dbReference type="ChEBI" id="CHEBI:15378"/>
        <dbReference type="ChEBI" id="CHEBI:30616"/>
        <dbReference type="ChEBI" id="CHEBI:33019"/>
        <dbReference type="ChEBI" id="CHEBI:57595"/>
        <dbReference type="ChEBI" id="CHEBI:78442"/>
        <dbReference type="ChEBI" id="CHEBI:78527"/>
        <dbReference type="ChEBI" id="CHEBI:456215"/>
        <dbReference type="EC" id="6.1.1.21"/>
    </reaction>
</comment>
<dbReference type="Pfam" id="PF13393">
    <property type="entry name" value="tRNA-synt_His"/>
    <property type="match status" value="1"/>
</dbReference>
<dbReference type="RefSeq" id="XP_030925029.1">
    <property type="nucleotide sequence ID" value="XM_031069169.1"/>
</dbReference>
<dbReference type="PANTHER" id="PTHR43707">
    <property type="entry name" value="HISTIDYL-TRNA SYNTHETASE"/>
    <property type="match status" value="1"/>
</dbReference>
<keyword evidence="6" id="KW-1185">Reference proteome</keyword>
<dbReference type="OrthoDB" id="1906957at2759"/>
<dbReference type="EC" id="6.1.1.21" evidence="1"/>
<sequence>MPAIPSSLHHLKPLFFSLPRFSSPSLTLNRVRKFPIPTINPRSLSSLSSAVAAAEQSTDDNGGGGGRSDALAPPPITEELQKIDVNPPKGTRDLPPEEMRLRTWLFHNFREVSRLFGFEEVDFPVFESEALYIRKAGKEIRDQLYCFEDRGNRRVALRPELTP</sequence>
<dbReference type="Proteomes" id="UP000594261">
    <property type="component" value="Chromosome 7"/>
</dbReference>
<dbReference type="KEGG" id="qlo:115952086"/>
<dbReference type="GO" id="GO:0006427">
    <property type="term" value="P:histidyl-tRNA aminoacylation"/>
    <property type="evidence" value="ECO:0007669"/>
    <property type="project" value="TreeGrafter"/>
</dbReference>
<protein>
    <recommendedName>
        <fullName evidence="1">histidine--tRNA ligase</fullName>
        <ecNumber evidence="1">6.1.1.21</ecNumber>
    </recommendedName>
</protein>
<dbReference type="SUPFAM" id="SSF55681">
    <property type="entry name" value="Class II aaRS and biotin synthetases"/>
    <property type="match status" value="1"/>
</dbReference>
<evidence type="ECO:0000313" key="6">
    <source>
        <dbReference type="Proteomes" id="UP000594261"/>
    </source>
</evidence>
<feature type="domain" description="Class II Histidinyl-tRNA synthetase (HisRS)-like catalytic core" evidence="4">
    <location>
        <begin position="90"/>
        <end position="163"/>
    </location>
</feature>
<dbReference type="Gramene" id="QL07p043256:mrna">
    <property type="protein sequence ID" value="QL07p043256:mrna"/>
    <property type="gene ID" value="QL07p043256"/>
</dbReference>